<comment type="similarity">
    <text evidence="5">Belongs to the FMN-dependent alpha-hydroxy acid dehydrogenase family.</text>
</comment>
<protein>
    <submittedName>
        <fullName evidence="10">4-hydroxymandelate oxidase</fullName>
    </submittedName>
    <submittedName>
        <fullName evidence="9">Alpha-hydroxy-acid oxidizing enzyme</fullName>
    </submittedName>
</protein>
<feature type="binding site" evidence="7">
    <location>
        <begin position="319"/>
        <end position="320"/>
    </location>
    <ligand>
        <name>FMN</name>
        <dbReference type="ChEBI" id="CHEBI:58210"/>
    </ligand>
</feature>
<dbReference type="AlphaFoldDB" id="A0A511HBE2"/>
<keyword evidence="2 7" id="KW-0285">Flavoprotein</keyword>
<evidence type="ECO:0000256" key="1">
    <source>
        <dbReference type="ARBA" id="ARBA00001917"/>
    </source>
</evidence>
<evidence type="ECO:0000313" key="12">
    <source>
        <dbReference type="Proteomes" id="UP000321224"/>
    </source>
</evidence>
<dbReference type="RefSeq" id="WP_090490511.1">
    <property type="nucleotide sequence ID" value="NZ_BJVY01000012.1"/>
</dbReference>
<feature type="binding site" evidence="7">
    <location>
        <position position="136"/>
    </location>
    <ligand>
        <name>FMN</name>
        <dbReference type="ChEBI" id="CHEBI:58210"/>
    </ligand>
</feature>
<dbReference type="PROSITE" id="PS00557">
    <property type="entry name" value="FMN_HYDROXY_ACID_DH_1"/>
    <property type="match status" value="1"/>
</dbReference>
<dbReference type="EMBL" id="FNAJ01000005">
    <property type="protein sequence ID" value="SDE21527.1"/>
    <property type="molecule type" value="Genomic_DNA"/>
</dbReference>
<reference evidence="10 11" key="1">
    <citation type="submission" date="2016-10" db="EMBL/GenBank/DDBJ databases">
        <authorList>
            <person name="Varghese N."/>
            <person name="Submissions S."/>
        </authorList>
    </citation>
    <scope>NUCLEOTIDE SEQUENCE [LARGE SCALE GENOMIC DNA]</scope>
    <source>
        <strain evidence="10 11">DSM 2260</strain>
    </source>
</reference>
<evidence type="ECO:0000256" key="4">
    <source>
        <dbReference type="ARBA" id="ARBA00023002"/>
    </source>
</evidence>
<dbReference type="InterPro" id="IPR013785">
    <property type="entry name" value="Aldolase_TIM"/>
</dbReference>
<dbReference type="InterPro" id="IPR037396">
    <property type="entry name" value="FMN_HAD"/>
</dbReference>
<feature type="binding site" evidence="7">
    <location>
        <position position="164"/>
    </location>
    <ligand>
        <name>FMN</name>
        <dbReference type="ChEBI" id="CHEBI:58210"/>
    </ligand>
</feature>
<feature type="binding site" evidence="7">
    <location>
        <begin position="86"/>
        <end position="88"/>
    </location>
    <ligand>
        <name>FMN</name>
        <dbReference type="ChEBI" id="CHEBI:58210"/>
    </ligand>
</feature>
<dbReference type="Proteomes" id="UP000198717">
    <property type="component" value="Unassembled WGS sequence"/>
</dbReference>
<evidence type="ECO:0000256" key="5">
    <source>
        <dbReference type="ARBA" id="ARBA00024042"/>
    </source>
</evidence>
<dbReference type="PROSITE" id="PS51349">
    <property type="entry name" value="FMN_HYDROXY_ACID_DH_2"/>
    <property type="match status" value="1"/>
</dbReference>
<evidence type="ECO:0000313" key="9">
    <source>
        <dbReference type="EMBL" id="GEL70877.1"/>
    </source>
</evidence>
<gene>
    <name evidence="9" type="ORF">MVI01_26610</name>
    <name evidence="10" type="ORF">SAMN04488504_10564</name>
</gene>
<feature type="active site" description="Proton acceptor" evidence="6">
    <location>
        <position position="265"/>
    </location>
</feature>
<organism evidence="9 12">
    <name type="scientific">Myxococcus virescens</name>
    <dbReference type="NCBI Taxonomy" id="83456"/>
    <lineage>
        <taxon>Bacteria</taxon>
        <taxon>Pseudomonadati</taxon>
        <taxon>Myxococcota</taxon>
        <taxon>Myxococcia</taxon>
        <taxon>Myxococcales</taxon>
        <taxon>Cystobacterineae</taxon>
        <taxon>Myxococcaceae</taxon>
        <taxon>Myxococcus</taxon>
    </lineage>
</organism>
<evidence type="ECO:0000313" key="10">
    <source>
        <dbReference type="EMBL" id="SDE21527.1"/>
    </source>
</evidence>
<reference evidence="9 12" key="2">
    <citation type="submission" date="2019-07" db="EMBL/GenBank/DDBJ databases">
        <title>Whole genome shotgun sequence of Myxococcus virescens NBRC 100334.</title>
        <authorList>
            <person name="Hosoyama A."/>
            <person name="Uohara A."/>
            <person name="Ohji S."/>
            <person name="Ichikawa N."/>
        </authorList>
    </citation>
    <scope>NUCLEOTIDE SEQUENCE [LARGE SCALE GENOMIC DNA]</scope>
    <source>
        <strain evidence="9 12">NBRC 100334</strain>
    </source>
</reference>
<keyword evidence="3 7" id="KW-0288">FMN</keyword>
<dbReference type="EMBL" id="BJVY01000012">
    <property type="protein sequence ID" value="GEL70877.1"/>
    <property type="molecule type" value="Genomic_DNA"/>
</dbReference>
<comment type="cofactor">
    <cofactor evidence="1">
        <name>FMN</name>
        <dbReference type="ChEBI" id="CHEBI:58210"/>
    </cofactor>
</comment>
<dbReference type="PANTHER" id="PTHR10578">
    <property type="entry name" value="S -2-HYDROXY-ACID OXIDASE-RELATED"/>
    <property type="match status" value="1"/>
</dbReference>
<feature type="binding site" evidence="7">
    <location>
        <position position="173"/>
    </location>
    <ligand>
        <name>glyoxylate</name>
        <dbReference type="ChEBI" id="CHEBI:36655"/>
    </ligand>
</feature>
<feature type="binding site" evidence="7">
    <location>
        <begin position="296"/>
        <end position="300"/>
    </location>
    <ligand>
        <name>FMN</name>
        <dbReference type="ChEBI" id="CHEBI:58210"/>
    </ligand>
</feature>
<dbReference type="GO" id="GO:0010181">
    <property type="term" value="F:FMN binding"/>
    <property type="evidence" value="ECO:0007669"/>
    <property type="project" value="InterPro"/>
</dbReference>
<comment type="caution">
    <text evidence="9">The sequence shown here is derived from an EMBL/GenBank/DDBJ whole genome shotgun (WGS) entry which is preliminary data.</text>
</comment>
<dbReference type="PANTHER" id="PTHR10578:SF107">
    <property type="entry name" value="2-HYDROXYACID OXIDASE 1"/>
    <property type="match status" value="1"/>
</dbReference>
<name>A0A511HBE2_9BACT</name>
<evidence type="ECO:0000313" key="11">
    <source>
        <dbReference type="Proteomes" id="UP000198717"/>
    </source>
</evidence>
<accession>A0A511HBE2</accession>
<feature type="binding site" evidence="7">
    <location>
        <position position="241"/>
    </location>
    <ligand>
        <name>FMN</name>
        <dbReference type="ChEBI" id="CHEBI:58210"/>
    </ligand>
</feature>
<evidence type="ECO:0000256" key="3">
    <source>
        <dbReference type="ARBA" id="ARBA00022643"/>
    </source>
</evidence>
<dbReference type="GO" id="GO:0016614">
    <property type="term" value="F:oxidoreductase activity, acting on CH-OH group of donors"/>
    <property type="evidence" value="ECO:0007669"/>
    <property type="project" value="UniProtKB-ARBA"/>
</dbReference>
<evidence type="ECO:0000256" key="7">
    <source>
        <dbReference type="PIRSR" id="PIRSR000138-2"/>
    </source>
</evidence>
<sequence>MFEHNVGAESNPVNLAEYARLARKRAEPSAWDFIAGGSDDERTLAANRAAFERWTLRPRILSGRDTVDVSVPLFGRTLASPLLVAPIGYQGLAHPAAEVATVQGAGAAHTAMVVSTMSNRTLEDLARAASAPLWFQLYCLKDPELTLSLVRRAESAGYEALVITVDMPRMGRRERDLRNGFALPAHLRPSNLLMEASPELHRSQQGTSGVALHVGQLFDAALSWSTVERLKQQTALPVLLKGVLTREDAQRAASVGIDGIIVSNHGGRQLDGAPASLDVLPEVVEGAGGRCRILLDGGIRRGTDVLKARALGADAVLIGRPIMWGLIARGAEGVTDVLRLLRAELEQALALCGQSRWTEIDRSLVALAPPCGGGWSAPEEGL</sequence>
<feature type="binding site" evidence="7">
    <location>
        <position position="115"/>
    </location>
    <ligand>
        <name>FMN</name>
        <dbReference type="ChEBI" id="CHEBI:58210"/>
    </ligand>
</feature>
<evidence type="ECO:0000259" key="8">
    <source>
        <dbReference type="PROSITE" id="PS51349"/>
    </source>
</evidence>
<feature type="binding site" evidence="7">
    <location>
        <position position="265"/>
    </location>
    <ligand>
        <name>glyoxylate</name>
        <dbReference type="ChEBI" id="CHEBI:36655"/>
    </ligand>
</feature>
<proteinExistence type="inferred from homology"/>
<evidence type="ECO:0000256" key="6">
    <source>
        <dbReference type="PIRSR" id="PIRSR000138-1"/>
    </source>
</evidence>
<dbReference type="FunFam" id="3.20.20.70:FF:000029">
    <property type="entry name" value="L-lactate dehydrogenase"/>
    <property type="match status" value="1"/>
</dbReference>
<evidence type="ECO:0000256" key="2">
    <source>
        <dbReference type="ARBA" id="ARBA00022630"/>
    </source>
</evidence>
<feature type="binding site" evidence="7">
    <location>
        <position position="263"/>
    </location>
    <ligand>
        <name>glyoxylate</name>
        <dbReference type="ChEBI" id="CHEBI:36655"/>
    </ligand>
</feature>
<dbReference type="SUPFAM" id="SSF51395">
    <property type="entry name" value="FMN-linked oxidoreductases"/>
    <property type="match status" value="1"/>
</dbReference>
<dbReference type="CDD" id="cd02809">
    <property type="entry name" value="alpha_hydroxyacid_oxid_FMN"/>
    <property type="match status" value="1"/>
</dbReference>
<feature type="domain" description="FMN hydroxy acid dehydrogenase" evidence="8">
    <location>
        <begin position="7"/>
        <end position="370"/>
    </location>
</feature>
<dbReference type="InterPro" id="IPR008259">
    <property type="entry name" value="FMN_hydac_DH_AS"/>
</dbReference>
<dbReference type="Gene3D" id="3.20.20.70">
    <property type="entry name" value="Aldolase class I"/>
    <property type="match status" value="1"/>
</dbReference>
<dbReference type="PIRSF" id="PIRSF000138">
    <property type="entry name" value="Al-hdrx_acd_dh"/>
    <property type="match status" value="1"/>
</dbReference>
<dbReference type="Pfam" id="PF01070">
    <property type="entry name" value="FMN_dh"/>
    <property type="match status" value="1"/>
</dbReference>
<keyword evidence="4" id="KW-0560">Oxidoreductase</keyword>
<dbReference type="InterPro" id="IPR012133">
    <property type="entry name" value="Alpha-hydoxy_acid_DH_FMN"/>
</dbReference>
<dbReference type="InterPro" id="IPR000262">
    <property type="entry name" value="FMN-dep_DH"/>
</dbReference>
<dbReference type="Proteomes" id="UP000321224">
    <property type="component" value="Unassembled WGS sequence"/>
</dbReference>
<feature type="binding site" evidence="7">
    <location>
        <position position="268"/>
    </location>
    <ligand>
        <name>glyoxylate</name>
        <dbReference type="ChEBI" id="CHEBI:36655"/>
    </ligand>
</feature>
<feature type="binding site" evidence="7">
    <location>
        <position position="138"/>
    </location>
    <ligand>
        <name>glyoxylate</name>
        <dbReference type="ChEBI" id="CHEBI:36655"/>
    </ligand>
</feature>
<keyword evidence="11" id="KW-1185">Reference proteome</keyword>